<dbReference type="EMBL" id="FORR01000001">
    <property type="protein sequence ID" value="SFI57837.1"/>
    <property type="molecule type" value="Genomic_DNA"/>
</dbReference>
<accession>A0A1I3JC46</accession>
<dbReference type="AlphaFoldDB" id="A0A1I3JC46"/>
<gene>
    <name evidence="1" type="ORF">SAMN05421852_10118</name>
</gene>
<dbReference type="PANTHER" id="PTHR40053">
    <property type="entry name" value="SPORULATION-CONTROL PROTEIN SPO0M"/>
    <property type="match status" value="1"/>
</dbReference>
<dbReference type="STRING" id="46223.SAMN05421852_10118"/>
<evidence type="ECO:0000313" key="1">
    <source>
        <dbReference type="EMBL" id="SFI57837.1"/>
    </source>
</evidence>
<dbReference type="Proteomes" id="UP000199545">
    <property type="component" value="Unassembled WGS sequence"/>
</dbReference>
<proteinExistence type="predicted"/>
<dbReference type="Pfam" id="PF07070">
    <property type="entry name" value="Spo0M"/>
    <property type="match status" value="1"/>
</dbReference>
<reference evidence="1 2" key="1">
    <citation type="submission" date="2016-10" db="EMBL/GenBank/DDBJ databases">
        <authorList>
            <person name="de Groot N.N."/>
        </authorList>
    </citation>
    <scope>NUCLEOTIDE SEQUENCE [LARGE SCALE GENOMIC DNA]</scope>
    <source>
        <strain evidence="1 2">DSM 44778</strain>
    </source>
</reference>
<sequence length="246" mass="28575">MMKKWLASLGFGSAKVDTRLEDRPFFPGEQVKGEIVIRGGDADQQIEDIYLELIAEYLKDGKNVRHICAKYYIARKILISPHEEKTLPLSIKLPMELPMSTGRFPIYLRTGLDIKMALDPQDQDRIDVIPKPLVQKILKDIEDAGFVLYSIVNRYVSGRQPYPFVQVFEFRPTGRYHGVLDQLHVFFDYTEEEMAVHFEIYRSGDIISYSFCWKHQKPSETLRINDQPCQGDPLLKIQELLHRKNG</sequence>
<evidence type="ECO:0000313" key="2">
    <source>
        <dbReference type="Proteomes" id="UP000199545"/>
    </source>
</evidence>
<keyword evidence="2" id="KW-1185">Reference proteome</keyword>
<protein>
    <submittedName>
        <fullName evidence="1">Sporulation-control protein</fullName>
    </submittedName>
</protein>
<organism evidence="1 2">
    <name type="scientific">Thermoflavimicrobium dichotomicum</name>
    <dbReference type="NCBI Taxonomy" id="46223"/>
    <lineage>
        <taxon>Bacteria</taxon>
        <taxon>Bacillati</taxon>
        <taxon>Bacillota</taxon>
        <taxon>Bacilli</taxon>
        <taxon>Bacillales</taxon>
        <taxon>Thermoactinomycetaceae</taxon>
        <taxon>Thermoflavimicrobium</taxon>
    </lineage>
</organism>
<dbReference type="InterPro" id="IPR009776">
    <property type="entry name" value="Spore_0_M"/>
</dbReference>
<dbReference type="PANTHER" id="PTHR40053:SF1">
    <property type="entry name" value="SPORULATION-CONTROL PROTEIN SPO0M"/>
    <property type="match status" value="1"/>
</dbReference>
<name>A0A1I3JC46_9BACL</name>